<dbReference type="eggNOG" id="COG0187">
    <property type="taxonomic scope" value="Bacteria"/>
</dbReference>
<dbReference type="InterPro" id="IPR013506">
    <property type="entry name" value="Topo_IIA_bsu_dom2"/>
</dbReference>
<name>G2J9G5_9BURK</name>
<evidence type="ECO:0000256" key="7">
    <source>
        <dbReference type="ARBA" id="ARBA00022842"/>
    </source>
</evidence>
<dbReference type="InterPro" id="IPR011557">
    <property type="entry name" value="GyrB"/>
</dbReference>
<evidence type="ECO:0000256" key="6">
    <source>
        <dbReference type="ARBA" id="ARBA00022840"/>
    </source>
</evidence>
<keyword evidence="5 11" id="KW-0547">Nucleotide-binding</keyword>
<evidence type="ECO:0000256" key="2">
    <source>
        <dbReference type="ARBA" id="ARBA00010708"/>
    </source>
</evidence>
<dbReference type="SUPFAM" id="SSF55874">
    <property type="entry name" value="ATPase domain of HSP90 chaperone/DNA topoisomerase II/histidine kinase"/>
    <property type="match status" value="1"/>
</dbReference>
<dbReference type="FunFam" id="3.40.50.670:FF:000004">
    <property type="entry name" value="DNA gyrase subunit B"/>
    <property type="match status" value="1"/>
</dbReference>
<dbReference type="HAMAP" id="MF_01898">
    <property type="entry name" value="GyrB"/>
    <property type="match status" value="1"/>
</dbReference>
<dbReference type="FunFam" id="3.40.50.670:FF:000007">
    <property type="entry name" value="DNA gyrase subunit B"/>
    <property type="match status" value="1"/>
</dbReference>
<dbReference type="FunFam" id="3.30.565.10:FF:000002">
    <property type="entry name" value="DNA gyrase subunit B"/>
    <property type="match status" value="1"/>
</dbReference>
<dbReference type="PANTHER" id="PTHR45866:SF1">
    <property type="entry name" value="DNA GYRASE SUBUNIT B, MITOCHONDRIAL"/>
    <property type="match status" value="1"/>
</dbReference>
<dbReference type="PROSITE" id="PS50880">
    <property type="entry name" value="TOPRIM"/>
    <property type="match status" value="1"/>
</dbReference>
<feature type="binding site" evidence="11">
    <location>
        <position position="520"/>
    </location>
    <ligand>
        <name>Mg(2+)</name>
        <dbReference type="ChEBI" id="CHEBI:18420"/>
        <label>1</label>
        <note>catalytic</note>
    </ligand>
</feature>
<dbReference type="InterPro" id="IPR014721">
    <property type="entry name" value="Ribsml_uS5_D2-typ_fold_subgr"/>
</dbReference>
<feature type="binding site" evidence="11">
    <location>
        <position position="520"/>
    </location>
    <ligand>
        <name>Mg(2+)</name>
        <dbReference type="ChEBI" id="CHEBI:18420"/>
        <label>2</label>
    </ligand>
</feature>
<reference evidence="13 14" key="1">
    <citation type="submission" date="2011-08" db="EMBL/GenBank/DDBJ databases">
        <title>The genome of the obligate endobacterium of an arbuscular mycorrhizal fungus reveals an interphylum network of nutritional interactions.</title>
        <authorList>
            <person name="Ghignone S."/>
            <person name="Salvioli A."/>
            <person name="Anca I."/>
            <person name="Lumini E."/>
            <person name="Ortu G."/>
            <person name="Petiti L."/>
            <person name="Cruveiller S."/>
            <person name="Bianciotto V."/>
            <person name="Piffanelli P."/>
            <person name="Lanfranco L."/>
            <person name="Bonfante P."/>
        </authorList>
    </citation>
    <scope>NUCLEOTIDE SEQUENCE [LARGE SCALE GENOMIC DNA]</scope>
    <source>
        <strain evidence="13 14">BEG34</strain>
    </source>
</reference>
<dbReference type="InterPro" id="IPR013760">
    <property type="entry name" value="Topo_IIA-like_dom_sf"/>
</dbReference>
<keyword evidence="10 11" id="KW-0413">Isomerase</keyword>
<feature type="site" description="Interaction with DNA" evidence="11">
    <location>
        <position position="474"/>
    </location>
</feature>
<proteinExistence type="inferred from homology"/>
<dbReference type="GO" id="GO:0005694">
    <property type="term" value="C:chromosome"/>
    <property type="evidence" value="ECO:0007669"/>
    <property type="project" value="InterPro"/>
</dbReference>
<dbReference type="InterPro" id="IPR006171">
    <property type="entry name" value="TOPRIM_dom"/>
</dbReference>
<dbReference type="InterPro" id="IPR013759">
    <property type="entry name" value="Topo_IIA_B_C"/>
</dbReference>
<dbReference type="GO" id="GO:0003677">
    <property type="term" value="F:DNA binding"/>
    <property type="evidence" value="ECO:0007669"/>
    <property type="project" value="UniProtKB-KW"/>
</dbReference>
<dbReference type="Pfam" id="PF00204">
    <property type="entry name" value="DNA_gyraseB"/>
    <property type="match status" value="1"/>
</dbReference>
<dbReference type="GO" id="GO:0046872">
    <property type="term" value="F:metal ion binding"/>
    <property type="evidence" value="ECO:0007669"/>
    <property type="project" value="UniProtKB-KW"/>
</dbReference>
<keyword evidence="3 11" id="KW-0963">Cytoplasm</keyword>
<dbReference type="SMART" id="SM00387">
    <property type="entry name" value="HATPase_c"/>
    <property type="match status" value="1"/>
</dbReference>
<comment type="subunit">
    <text evidence="11">Heterotetramer, composed of two GyrA and two GyrB chains. In the heterotetramer, GyrA contains the active site tyrosine that forms a transient covalent intermediate with DNA, while GyrB binds cofactors and catalyzes ATP hydrolysis.</text>
</comment>
<dbReference type="RefSeq" id="WP_006682603.1">
    <property type="nucleotide sequence ID" value="NZ_CAFB01000040.1"/>
</dbReference>
<dbReference type="Pfam" id="PF18053">
    <property type="entry name" value="GyrB_insert"/>
    <property type="match status" value="1"/>
</dbReference>
<dbReference type="Proteomes" id="UP000054051">
    <property type="component" value="Unassembled WGS sequence"/>
</dbReference>
<feature type="site" description="Interaction with DNA" evidence="11">
    <location>
        <position position="471"/>
    </location>
</feature>
<dbReference type="NCBIfam" id="NF011501">
    <property type="entry name" value="PRK14939.1"/>
    <property type="match status" value="1"/>
</dbReference>
<dbReference type="GO" id="GO:0005737">
    <property type="term" value="C:cytoplasm"/>
    <property type="evidence" value="ECO:0007669"/>
    <property type="project" value="UniProtKB-SubCell"/>
</dbReference>
<dbReference type="GO" id="GO:0003918">
    <property type="term" value="F:DNA topoisomerase type II (double strand cut, ATP-hydrolyzing) activity"/>
    <property type="evidence" value="ECO:0007669"/>
    <property type="project" value="UniProtKB-UniRule"/>
</dbReference>
<comment type="function">
    <text evidence="11">A type II topoisomerase that negatively supercoils closed circular double-stranded (ds) DNA in an ATP-dependent manner to modulate DNA topology and maintain chromosomes in an underwound state. Negative supercoiling favors strand separation, and DNA replication, transcription, recombination and repair, all of which involve strand separation. Also able to catalyze the interconversion of other topological isomers of dsDNA rings, including catenanes and knotted rings. Type II topoisomerases break and join 2 DNA strands simultaneously in an ATP-dependent manner.</text>
</comment>
<protein>
    <recommendedName>
        <fullName evidence="11">DNA gyrase subunit B</fullName>
        <ecNumber evidence="11">5.6.2.2</ecNumber>
    </recommendedName>
</protein>
<evidence type="ECO:0000256" key="1">
    <source>
        <dbReference type="ARBA" id="ARBA00000185"/>
    </source>
</evidence>
<dbReference type="Pfam" id="PF21249">
    <property type="entry name" value="GyrB_hook"/>
    <property type="match status" value="1"/>
</dbReference>
<dbReference type="GO" id="GO:0006261">
    <property type="term" value="P:DNA-templated DNA replication"/>
    <property type="evidence" value="ECO:0007669"/>
    <property type="project" value="UniProtKB-UniRule"/>
</dbReference>
<dbReference type="STRING" id="1070319.CAGGBEG34_230054"/>
<keyword evidence="7 11" id="KW-0460">Magnesium</keyword>
<dbReference type="InterPro" id="IPR018522">
    <property type="entry name" value="TopoIIA_CS"/>
</dbReference>
<dbReference type="CDD" id="cd03366">
    <property type="entry name" value="TOPRIM_TopoIIA_GyrB"/>
    <property type="match status" value="1"/>
</dbReference>
<dbReference type="InterPro" id="IPR002288">
    <property type="entry name" value="DNA_gyrase_B_C"/>
</dbReference>
<keyword evidence="4 11" id="KW-0479">Metal-binding</keyword>
<feature type="binding site" evidence="11">
    <location>
        <position position="522"/>
    </location>
    <ligand>
        <name>Mg(2+)</name>
        <dbReference type="ChEBI" id="CHEBI:18420"/>
        <label>2</label>
    </ligand>
</feature>
<keyword evidence="14" id="KW-1185">Reference proteome</keyword>
<organism evidence="13 14">
    <name type="scientific">Candidatus Glomeribacter gigasporarum BEG34</name>
    <dbReference type="NCBI Taxonomy" id="1070319"/>
    <lineage>
        <taxon>Bacteria</taxon>
        <taxon>Pseudomonadati</taxon>
        <taxon>Pseudomonadota</taxon>
        <taxon>Betaproteobacteria</taxon>
        <taxon>Burkholderiales</taxon>
        <taxon>Burkholderiaceae</taxon>
        <taxon>Candidatus Glomeribacter</taxon>
    </lineage>
</organism>
<dbReference type="GO" id="GO:0005524">
    <property type="term" value="F:ATP binding"/>
    <property type="evidence" value="ECO:0007669"/>
    <property type="project" value="UniProtKB-UniRule"/>
</dbReference>
<dbReference type="PRINTS" id="PR00418">
    <property type="entry name" value="TPI2FAMILY"/>
</dbReference>
<dbReference type="EC" id="5.6.2.2" evidence="11"/>
<dbReference type="EMBL" id="CAFB01000040">
    <property type="protein sequence ID" value="CCD29412.1"/>
    <property type="molecule type" value="Genomic_DNA"/>
</dbReference>
<dbReference type="InterPro" id="IPR001241">
    <property type="entry name" value="Topo_IIA"/>
</dbReference>
<dbReference type="SUPFAM" id="SSF56719">
    <property type="entry name" value="Type II DNA topoisomerase"/>
    <property type="match status" value="1"/>
</dbReference>
<dbReference type="InterPro" id="IPR003594">
    <property type="entry name" value="HATPase_dom"/>
</dbReference>
<evidence type="ECO:0000256" key="3">
    <source>
        <dbReference type="ARBA" id="ARBA00022490"/>
    </source>
</evidence>
<evidence type="ECO:0000313" key="13">
    <source>
        <dbReference type="EMBL" id="CCD29412.1"/>
    </source>
</evidence>
<dbReference type="PRINTS" id="PR01159">
    <property type="entry name" value="DNAGYRASEB"/>
</dbReference>
<dbReference type="InterPro" id="IPR036890">
    <property type="entry name" value="HATPase_C_sf"/>
</dbReference>
<dbReference type="PROSITE" id="PS00177">
    <property type="entry name" value="TOPOISOMERASE_II"/>
    <property type="match status" value="1"/>
</dbReference>
<dbReference type="OrthoDB" id="9802808at2"/>
<dbReference type="Gene3D" id="3.30.230.10">
    <property type="match status" value="1"/>
</dbReference>
<dbReference type="CDD" id="cd00822">
    <property type="entry name" value="TopoII_Trans_DNA_gyrase"/>
    <property type="match status" value="1"/>
</dbReference>
<dbReference type="Pfam" id="PF01751">
    <property type="entry name" value="Toprim"/>
    <property type="match status" value="1"/>
</dbReference>
<feature type="domain" description="Toprim" evidence="12">
    <location>
        <begin position="440"/>
        <end position="555"/>
    </location>
</feature>
<comment type="subcellular location">
    <subcellularLocation>
        <location evidence="11">Cytoplasm</location>
    </subcellularLocation>
</comment>
<dbReference type="InterPro" id="IPR034160">
    <property type="entry name" value="TOPRIM_GyrB"/>
</dbReference>
<comment type="cofactor">
    <cofactor evidence="11">
        <name>Mg(2+)</name>
        <dbReference type="ChEBI" id="CHEBI:18420"/>
    </cofactor>
    <cofactor evidence="11">
        <name>Mn(2+)</name>
        <dbReference type="ChEBI" id="CHEBI:29035"/>
    </cofactor>
    <cofactor evidence="11">
        <name>Ca(2+)</name>
        <dbReference type="ChEBI" id="CHEBI:29108"/>
    </cofactor>
    <text evidence="11">Binds two Mg(2+) per subunit. The magnesium ions form salt bridges with both the protein and the DNA. Can also accept other divalent metal cations, such as Mn(2+) or Ca(2+).</text>
</comment>
<accession>G2J9G5</accession>
<gene>
    <name evidence="11 13" type="primary">gyrB</name>
    <name evidence="13" type="ORF">CAGGBEG34_230054</name>
</gene>
<keyword evidence="9" id="KW-0238">DNA-binding</keyword>
<dbReference type="NCBIfam" id="TIGR01059">
    <property type="entry name" value="gyrB"/>
    <property type="match status" value="1"/>
</dbReference>
<dbReference type="Gene3D" id="3.30.565.10">
    <property type="entry name" value="Histidine kinase-like ATPase, C-terminal domain"/>
    <property type="match status" value="1"/>
</dbReference>
<dbReference type="PANTHER" id="PTHR45866">
    <property type="entry name" value="DNA GYRASE/TOPOISOMERASE SUBUNIT B"/>
    <property type="match status" value="1"/>
</dbReference>
<dbReference type="SMART" id="SM00433">
    <property type="entry name" value="TOP2c"/>
    <property type="match status" value="1"/>
</dbReference>
<evidence type="ECO:0000256" key="11">
    <source>
        <dbReference type="HAMAP-Rule" id="MF_01898"/>
    </source>
</evidence>
<dbReference type="SUPFAM" id="SSF54211">
    <property type="entry name" value="Ribosomal protein S5 domain 2-like"/>
    <property type="match status" value="1"/>
</dbReference>
<dbReference type="InterPro" id="IPR041423">
    <property type="entry name" value="GyrB_insert"/>
</dbReference>
<comment type="miscellaneous">
    <text evidence="11">Few gyrases are as efficient as E.coli at forming negative supercoils. Not all organisms have 2 type II topoisomerases; in organisms with a single type II topoisomerase this enzyme also has to decatenate newly replicated chromosomes.</text>
</comment>
<evidence type="ECO:0000259" key="12">
    <source>
        <dbReference type="PROSITE" id="PS50880"/>
    </source>
</evidence>
<dbReference type="InterPro" id="IPR020568">
    <property type="entry name" value="Ribosomal_Su5_D2-typ_SF"/>
</dbReference>
<dbReference type="Pfam" id="PF02518">
    <property type="entry name" value="HATPase_c"/>
    <property type="match status" value="1"/>
</dbReference>
<dbReference type="NCBIfam" id="NF004189">
    <property type="entry name" value="PRK05644.1"/>
    <property type="match status" value="1"/>
</dbReference>
<feature type="binding site" evidence="11">
    <location>
        <position position="446"/>
    </location>
    <ligand>
        <name>Mg(2+)</name>
        <dbReference type="ChEBI" id="CHEBI:18420"/>
        <label>1</label>
        <note>catalytic</note>
    </ligand>
</feature>
<comment type="catalytic activity">
    <reaction evidence="1 11">
        <text>ATP-dependent breakage, passage and rejoining of double-stranded DNA.</text>
        <dbReference type="EC" id="5.6.2.2"/>
    </reaction>
</comment>
<dbReference type="GO" id="GO:0006265">
    <property type="term" value="P:DNA topological change"/>
    <property type="evidence" value="ECO:0007669"/>
    <property type="project" value="UniProtKB-UniRule"/>
</dbReference>
<dbReference type="FunFam" id="3.30.230.10:FF:000005">
    <property type="entry name" value="DNA gyrase subunit B"/>
    <property type="match status" value="1"/>
</dbReference>
<dbReference type="InterPro" id="IPR000565">
    <property type="entry name" value="Topo_IIA_B"/>
</dbReference>
<sequence>MTPLKKQPDPSYSAASIQILEGLEAVRKRPGMYIGDTSDGTGLHHLVFEVLDNAIDEALAGYCDDIQLTIHADNAVSVLDNGRGIPTDVKLDDKHEPRRSAAEIVMTELHAGGKFDQNSYKVSGGLHGVGVSCVNALSQWLRLTVRRNGRKHFMEFHRGIAQNRVTEMADGIPVSPMAVVGTAEHSGTEVHFLPDAQIFGKVEFHYDILAKRMRELSFLNHGVRIRFTDVRSGKTEAFAFAGGVKGFVEYINKSKQVLHPTIFHASGEKDGIGVEVAMQWNDSYSEHVLCFTNNIPQRDGGAHLTGLRAAMTRVINKYIEQMELAKKAKVETSGDDMREGLSCVLSVKVPEPKFSAQTKDKLVSSEVRAPVEELVARALEAFLLETPADAKIICSKIVEAARAREAARKAREMTRRKGVLDGIGLPGKLADCQERDPAKSEICVVEGDSAGGSAKQGRDRKFQAILPLRGKVLNVEKARYDKLLSSEQLVTLITALGCGIGKDDYNIGKLRYHRVIIMTDADVDGAHIRTLILTFLYRHMPEIIERGHVYIAQPPLYKVKHGKEERYLKDDEELNRYLLRLALAGSALIPSQDAAPIAGETLGELMRMYWQAQAIIDRVGQILDPGALKAVTAGVDIDLSSRECAEASAQRLGAALRDASAASEVNVTPVYDEARELHALRIERDLHGSLKTSLIDAELLATADFKQLQTTAHTLKTLLDAGAQIKRGERSRAISDFRSAMQWLMDDTQRNLTKQRYKGLGEMNPEQLWETTMDPKVRRLLRVQIEDAIAADKLFTMLMGDEVEPRRGFIEANALRAANIDI</sequence>
<dbReference type="Pfam" id="PF00986">
    <property type="entry name" value="DNA_gyraseB_C"/>
    <property type="match status" value="1"/>
</dbReference>
<evidence type="ECO:0000313" key="14">
    <source>
        <dbReference type="Proteomes" id="UP000054051"/>
    </source>
</evidence>
<evidence type="ECO:0000256" key="10">
    <source>
        <dbReference type="ARBA" id="ARBA00023235"/>
    </source>
</evidence>
<comment type="caution">
    <text evidence="13">The sequence shown here is derived from an EMBL/GenBank/DDBJ whole genome shotgun (WGS) entry which is preliminary data.</text>
</comment>
<dbReference type="AlphaFoldDB" id="G2J9G5"/>
<keyword evidence="6 11" id="KW-0067">ATP-binding</keyword>
<dbReference type="InterPro" id="IPR049353">
    <property type="entry name" value="GyrB_hook"/>
</dbReference>
<keyword evidence="8 11" id="KW-0799">Topoisomerase</keyword>
<evidence type="ECO:0000256" key="5">
    <source>
        <dbReference type="ARBA" id="ARBA00022741"/>
    </source>
</evidence>
<evidence type="ECO:0000256" key="4">
    <source>
        <dbReference type="ARBA" id="ARBA00022723"/>
    </source>
</evidence>
<evidence type="ECO:0000256" key="9">
    <source>
        <dbReference type="ARBA" id="ARBA00023125"/>
    </source>
</evidence>
<dbReference type="CDD" id="cd16928">
    <property type="entry name" value="HATPase_GyrB-like"/>
    <property type="match status" value="1"/>
</dbReference>
<evidence type="ECO:0000256" key="8">
    <source>
        <dbReference type="ARBA" id="ARBA00023029"/>
    </source>
</evidence>
<dbReference type="Gene3D" id="3.40.50.670">
    <property type="match status" value="2"/>
</dbReference>
<comment type="similarity">
    <text evidence="2 11">Belongs to the type II topoisomerase GyrB family.</text>
</comment>